<organism evidence="1 2">
    <name type="scientific">Mucilaginibacter paludis DSM 18603</name>
    <dbReference type="NCBI Taxonomy" id="714943"/>
    <lineage>
        <taxon>Bacteria</taxon>
        <taxon>Pseudomonadati</taxon>
        <taxon>Bacteroidota</taxon>
        <taxon>Sphingobacteriia</taxon>
        <taxon>Sphingobacteriales</taxon>
        <taxon>Sphingobacteriaceae</taxon>
        <taxon>Mucilaginibacter</taxon>
    </lineage>
</organism>
<protein>
    <recommendedName>
        <fullName evidence="3">DUF4286 domain-containing protein</fullName>
    </recommendedName>
</protein>
<evidence type="ECO:0000313" key="2">
    <source>
        <dbReference type="Proteomes" id="UP000002774"/>
    </source>
</evidence>
<dbReference type="InterPro" id="IPR025563">
    <property type="entry name" value="DUF4286"/>
</dbReference>
<dbReference type="RefSeq" id="WP_008508779.1">
    <property type="nucleotide sequence ID" value="NZ_CM001403.1"/>
</dbReference>
<dbReference type="Pfam" id="PF14114">
    <property type="entry name" value="DUF4286"/>
    <property type="match status" value="1"/>
</dbReference>
<dbReference type="AlphaFoldDB" id="H1Y2K5"/>
<dbReference type="STRING" id="714943.Mucpa_3962"/>
<evidence type="ECO:0008006" key="3">
    <source>
        <dbReference type="Google" id="ProtNLM"/>
    </source>
</evidence>
<keyword evidence="2" id="KW-1185">Reference proteome</keyword>
<gene>
    <name evidence="1" type="ORF">Mucpa_3962</name>
</gene>
<dbReference type="EMBL" id="CM001403">
    <property type="protein sequence ID" value="EHQ28053.1"/>
    <property type="molecule type" value="Genomic_DNA"/>
</dbReference>
<accession>H1Y2K5</accession>
<evidence type="ECO:0000313" key="1">
    <source>
        <dbReference type="EMBL" id="EHQ28053.1"/>
    </source>
</evidence>
<reference evidence="1" key="1">
    <citation type="submission" date="2011-09" db="EMBL/GenBank/DDBJ databases">
        <title>The permanent draft genome of Mucilaginibacter paludis DSM 18603.</title>
        <authorList>
            <consortium name="US DOE Joint Genome Institute (JGI-PGF)"/>
            <person name="Lucas S."/>
            <person name="Han J."/>
            <person name="Lapidus A."/>
            <person name="Bruce D."/>
            <person name="Goodwin L."/>
            <person name="Pitluck S."/>
            <person name="Peters L."/>
            <person name="Kyrpides N."/>
            <person name="Mavromatis K."/>
            <person name="Ivanova N."/>
            <person name="Mikhailova N."/>
            <person name="Held B."/>
            <person name="Detter J.C."/>
            <person name="Tapia R."/>
            <person name="Han C."/>
            <person name="Land M."/>
            <person name="Hauser L."/>
            <person name="Markowitz V."/>
            <person name="Cheng J.-F."/>
            <person name="Hugenholtz P."/>
            <person name="Woyke T."/>
            <person name="Wu D."/>
            <person name="Tindall B."/>
            <person name="Brambilla E."/>
            <person name="Klenk H.-P."/>
            <person name="Eisen J.A."/>
        </authorList>
    </citation>
    <scope>NUCLEOTIDE SEQUENCE [LARGE SCALE GENOMIC DNA]</scope>
    <source>
        <strain evidence="1">DSM 18603</strain>
    </source>
</reference>
<dbReference type="OrthoDB" id="1121837at2"/>
<dbReference type="HOGENOM" id="CLU_146735_3_0_10"/>
<proteinExistence type="predicted"/>
<name>H1Y2K5_9SPHI</name>
<sequence>MIILNETIIIDQDVHADWLNWLKTVHIPAVMATGHFNGYRILNVLNSPNEGFTYCVQYDTDMEQYNVYQQAAANHFKNIHLKKFENKLVLFESIMQVVN</sequence>
<dbReference type="Proteomes" id="UP000002774">
    <property type="component" value="Chromosome"/>
</dbReference>
<dbReference type="eggNOG" id="ENOG5032RP1">
    <property type="taxonomic scope" value="Bacteria"/>
</dbReference>